<organism evidence="2 3">
    <name type="scientific">Bradyrhizobium erythrophlei</name>
    <dbReference type="NCBI Taxonomy" id="1437360"/>
    <lineage>
        <taxon>Bacteria</taxon>
        <taxon>Pseudomonadati</taxon>
        <taxon>Pseudomonadota</taxon>
        <taxon>Alphaproteobacteria</taxon>
        <taxon>Hyphomicrobiales</taxon>
        <taxon>Nitrobacteraceae</taxon>
        <taxon>Bradyrhizobium</taxon>
    </lineage>
</organism>
<evidence type="ECO:0000313" key="3">
    <source>
        <dbReference type="Proteomes" id="UP000189796"/>
    </source>
</evidence>
<gene>
    <name evidence="2" type="ORF">SAMN05443248_4451</name>
</gene>
<evidence type="ECO:0000256" key="1">
    <source>
        <dbReference type="SAM" id="SignalP"/>
    </source>
</evidence>
<evidence type="ECO:0008006" key="4">
    <source>
        <dbReference type="Google" id="ProtNLM"/>
    </source>
</evidence>
<dbReference type="OrthoDB" id="8255191at2"/>
<feature type="chain" id="PRO_5012477459" description="Secreted protein" evidence="1">
    <location>
        <begin position="23"/>
        <end position="69"/>
    </location>
</feature>
<proteinExistence type="predicted"/>
<accession>A0A1M5S1T9</accession>
<dbReference type="EMBL" id="LT670817">
    <property type="protein sequence ID" value="SHH32547.1"/>
    <property type="molecule type" value="Genomic_DNA"/>
</dbReference>
<protein>
    <recommendedName>
        <fullName evidence="4">Secreted protein</fullName>
    </recommendedName>
</protein>
<dbReference type="RefSeq" id="WP_079603239.1">
    <property type="nucleotide sequence ID" value="NZ_LT670817.1"/>
</dbReference>
<sequence length="69" mass="7234">MKRQMISAFVTVALVVAATAMLRSPSTKLSAGTAAIPSLQELHTAAGVSKLPNQEIEDQALIFPGVAKR</sequence>
<keyword evidence="1" id="KW-0732">Signal</keyword>
<reference evidence="2 3" key="1">
    <citation type="submission" date="2016-11" db="EMBL/GenBank/DDBJ databases">
        <authorList>
            <person name="Jaros S."/>
            <person name="Januszkiewicz K."/>
            <person name="Wedrychowicz H."/>
        </authorList>
    </citation>
    <scope>NUCLEOTIDE SEQUENCE [LARGE SCALE GENOMIC DNA]</scope>
    <source>
        <strain evidence="2 3">GAS138</strain>
    </source>
</reference>
<name>A0A1M5S1T9_9BRAD</name>
<dbReference type="Proteomes" id="UP000189796">
    <property type="component" value="Chromosome I"/>
</dbReference>
<feature type="signal peptide" evidence="1">
    <location>
        <begin position="1"/>
        <end position="22"/>
    </location>
</feature>
<evidence type="ECO:0000313" key="2">
    <source>
        <dbReference type="EMBL" id="SHH32547.1"/>
    </source>
</evidence>
<dbReference type="AlphaFoldDB" id="A0A1M5S1T9"/>